<dbReference type="Proteomes" id="UP000681610">
    <property type="component" value="Unassembled WGS sequence"/>
</dbReference>
<protein>
    <submittedName>
        <fullName evidence="1">DUF4929 family protein</fullName>
    </submittedName>
</protein>
<dbReference type="PROSITE" id="PS51257">
    <property type="entry name" value="PROKAR_LIPOPROTEIN"/>
    <property type="match status" value="1"/>
</dbReference>
<sequence length="397" mass="43805">MKFISNLCAVALTALSIISCSKDDNSNQYSGKNQVYITAQGDKTLTIGEINQKIDAKVTLTNPVTQNTNLTLKAVDANGQPSSLITFSQNPITIAKDSKEVAFEVKLSSNAALTKEQRLKITFESAAELVAKEDLNIVVKPTPAIEALTDAQRTLLDSYKARGIDLYPFIGSIKVKTTVFSSEGGSTQDFATEFTREFNGKTVIGLSSSTTTSSAVLKMTDNPMGLTEFLYFLLKKNTIEDTEYFTQQPNPQKVMGLINWNKNSQETFNVSLDNIEIKNPVNGVSEINFIGNVTKTDNESVIKVVPFKMEYTAWDRLKNLAASGNTEAQSILDSDGTSNPQHYVNNDNILTDEYEVGNWKASKGSINFQNKTMSFEFLVYHTLSNGYVQVKVEYTAQ</sequence>
<dbReference type="EMBL" id="JAGDYP010000008">
    <property type="protein sequence ID" value="MBO1884764.1"/>
    <property type="molecule type" value="Genomic_DNA"/>
</dbReference>
<comment type="caution">
    <text evidence="1">The sequence shown here is derived from an EMBL/GenBank/DDBJ whole genome shotgun (WGS) entry which is preliminary data.</text>
</comment>
<reference evidence="1 2" key="1">
    <citation type="submission" date="2021-03" db="EMBL/GenBank/DDBJ databases">
        <title>Isolation and description of Capnocytophaga bilenii sp. nov., a novel Capnocytophaga species, isolated from a gingivitis subject.</title>
        <authorList>
            <person name="Antezack A."/>
            <person name="Monnet-Corti V."/>
            <person name="La Scola B."/>
        </authorList>
    </citation>
    <scope>NUCLEOTIDE SEQUENCE [LARGE SCALE GENOMIC DNA]</scope>
    <source>
        <strain evidence="1 2">Marseille-Q4570</strain>
    </source>
</reference>
<evidence type="ECO:0000313" key="1">
    <source>
        <dbReference type="EMBL" id="MBO1884764.1"/>
    </source>
</evidence>
<keyword evidence="2" id="KW-1185">Reference proteome</keyword>
<evidence type="ECO:0000313" key="2">
    <source>
        <dbReference type="Proteomes" id="UP000681610"/>
    </source>
</evidence>
<proteinExistence type="predicted"/>
<accession>A0ABS3Q0W5</accession>
<dbReference type="Pfam" id="PF16283">
    <property type="entry name" value="DUF4929"/>
    <property type="match status" value="1"/>
</dbReference>
<dbReference type="InterPro" id="IPR032562">
    <property type="entry name" value="DUF4929"/>
</dbReference>
<gene>
    <name evidence="1" type="ORF">J4N46_10170</name>
</gene>
<dbReference type="RefSeq" id="WP_208059195.1">
    <property type="nucleotide sequence ID" value="NZ_JAGDYP010000008.1"/>
</dbReference>
<name>A0ABS3Q0W5_9FLAO</name>
<organism evidence="1 2">
    <name type="scientific">Capnocytophaga bilenii</name>
    <dbReference type="NCBI Taxonomy" id="2819369"/>
    <lineage>
        <taxon>Bacteria</taxon>
        <taxon>Pseudomonadati</taxon>
        <taxon>Bacteroidota</taxon>
        <taxon>Flavobacteriia</taxon>
        <taxon>Flavobacteriales</taxon>
        <taxon>Flavobacteriaceae</taxon>
        <taxon>Capnocytophaga</taxon>
    </lineage>
</organism>